<proteinExistence type="predicted"/>
<protein>
    <submittedName>
        <fullName evidence="1">Uncharacterized protein</fullName>
    </submittedName>
</protein>
<evidence type="ECO:0000313" key="2">
    <source>
        <dbReference type="Proteomes" id="UP001341297"/>
    </source>
</evidence>
<evidence type="ECO:0000313" key="1">
    <source>
        <dbReference type="EMBL" id="MEC0487891.1"/>
    </source>
</evidence>
<dbReference type="EMBL" id="JARRTL010000047">
    <property type="protein sequence ID" value="MEC0487891.1"/>
    <property type="molecule type" value="Genomic_DNA"/>
</dbReference>
<dbReference type="RefSeq" id="WP_172796357.1">
    <property type="nucleotide sequence ID" value="NZ_JARRTL010000047.1"/>
</dbReference>
<organism evidence="1 2">
    <name type="scientific">Bacillus glycinifermentans</name>
    <dbReference type="NCBI Taxonomy" id="1664069"/>
    <lineage>
        <taxon>Bacteria</taxon>
        <taxon>Bacillati</taxon>
        <taxon>Bacillota</taxon>
        <taxon>Bacilli</taxon>
        <taxon>Bacillales</taxon>
        <taxon>Bacillaceae</taxon>
        <taxon>Bacillus</taxon>
    </lineage>
</organism>
<name>A0ABU6HA72_9BACI</name>
<reference evidence="1 2" key="1">
    <citation type="submission" date="2023-03" db="EMBL/GenBank/DDBJ databases">
        <title>Agriculturally important microbes genome sequencing.</title>
        <authorList>
            <person name="Dunlap C."/>
        </authorList>
    </citation>
    <scope>NUCLEOTIDE SEQUENCE [LARGE SCALE GENOMIC DNA]</scope>
    <source>
        <strain evidence="1 2">CBP-3203</strain>
    </source>
</reference>
<dbReference type="Proteomes" id="UP001341297">
    <property type="component" value="Unassembled WGS sequence"/>
</dbReference>
<accession>A0ABU6HA72</accession>
<gene>
    <name evidence="1" type="ORF">P8828_24400</name>
</gene>
<comment type="caution">
    <text evidence="1">The sequence shown here is derived from an EMBL/GenBank/DDBJ whole genome shotgun (WGS) entry which is preliminary data.</text>
</comment>
<keyword evidence="2" id="KW-1185">Reference proteome</keyword>
<sequence>MTKVNGELFKYYCDNWTFLEIPEYPSEIYCAFCGIQNVAMDSGDLRKLEEAMKE</sequence>